<keyword evidence="5 9" id="KW-0547">Nucleotide-binding</keyword>
<dbReference type="Gene3D" id="2.40.50.140">
    <property type="entry name" value="Nucleic acid-binding proteins"/>
    <property type="match status" value="1"/>
</dbReference>
<protein>
    <recommendedName>
        <fullName evidence="9">DNA ligase</fullName>
        <ecNumber evidence="9">6.5.1.1</ecNumber>
    </recommendedName>
</protein>
<keyword evidence="14" id="KW-1185">Reference proteome</keyword>
<dbReference type="GO" id="GO:0005634">
    <property type="term" value="C:nucleus"/>
    <property type="evidence" value="ECO:0007669"/>
    <property type="project" value="UniProtKB-SubCell"/>
</dbReference>
<dbReference type="PANTHER" id="PTHR45674">
    <property type="entry name" value="DNA LIGASE 1/3 FAMILY MEMBER"/>
    <property type="match status" value="1"/>
</dbReference>
<evidence type="ECO:0000256" key="11">
    <source>
        <dbReference type="SAM" id="MobiDB-lite"/>
    </source>
</evidence>
<dbReference type="InterPro" id="IPR012340">
    <property type="entry name" value="NA-bd_OB-fold"/>
</dbReference>
<gene>
    <name evidence="13" type="ORF">BDA99DRAFT_435658</name>
</gene>
<dbReference type="InterPro" id="IPR012309">
    <property type="entry name" value="DNA_ligase_ATP-dep_C"/>
</dbReference>
<dbReference type="CDD" id="cd07969">
    <property type="entry name" value="OBF_DNA_ligase_I"/>
    <property type="match status" value="1"/>
</dbReference>
<dbReference type="InterPro" id="IPR050191">
    <property type="entry name" value="ATP-dep_DNA_ligase"/>
</dbReference>
<feature type="compositionally biased region" description="Basic and acidic residues" evidence="11">
    <location>
        <begin position="28"/>
        <end position="48"/>
    </location>
</feature>
<dbReference type="GO" id="GO:0005524">
    <property type="term" value="F:ATP binding"/>
    <property type="evidence" value="ECO:0007669"/>
    <property type="project" value="UniProtKB-KW"/>
</dbReference>
<dbReference type="NCBIfam" id="TIGR00574">
    <property type="entry name" value="dnl1"/>
    <property type="match status" value="1"/>
</dbReference>
<comment type="subcellular location">
    <subcellularLocation>
        <location evidence="1">Nucleus</location>
    </subcellularLocation>
</comment>
<keyword evidence="6 9" id="KW-0067">ATP-binding</keyword>
<keyword evidence="9" id="KW-0234">DNA repair</keyword>
<dbReference type="Gene3D" id="3.30.1490.70">
    <property type="match status" value="1"/>
</dbReference>
<dbReference type="Gene3D" id="1.10.3260.10">
    <property type="entry name" value="DNA ligase, ATP-dependent, N-terminal domain"/>
    <property type="match status" value="1"/>
</dbReference>
<keyword evidence="4" id="KW-0235">DNA replication</keyword>
<evidence type="ECO:0000256" key="4">
    <source>
        <dbReference type="ARBA" id="ARBA00022705"/>
    </source>
</evidence>
<dbReference type="Pfam" id="PF01068">
    <property type="entry name" value="DNA_ligase_A_M"/>
    <property type="match status" value="1"/>
</dbReference>
<dbReference type="Gene3D" id="3.30.470.30">
    <property type="entry name" value="DNA ligase/mRNA capping enzyme"/>
    <property type="match status" value="1"/>
</dbReference>
<feature type="compositionally biased region" description="Polar residues" evidence="11">
    <location>
        <begin position="1"/>
        <end position="23"/>
    </location>
</feature>
<keyword evidence="7" id="KW-0539">Nucleus</keyword>
<evidence type="ECO:0000313" key="13">
    <source>
        <dbReference type="EMBL" id="KAI9267959.1"/>
    </source>
</evidence>
<dbReference type="GO" id="GO:0006310">
    <property type="term" value="P:DNA recombination"/>
    <property type="evidence" value="ECO:0007669"/>
    <property type="project" value="UniProtKB-KW"/>
</dbReference>
<sequence length="805" mass="90016">MNQNVDQATNKAIPSNTKKNTTIVPVLHKTELVPDKETKDVVNSKQNEKGPLSHAQTSPAAATSSPSKTLTAKEESSGYILDQTISNCKIIEPSQPLTTDPLIFDPVIYPIGLWPTKYIQKQPAFSSPESIASTTISAPYSFLAQAFAMIAETSSRTAIIHILCNMLRVLIIHTPSDLLPALWLCSNSIGASYKGIELGIGPLVLTKALTSVSGATRQKLYQLYKDHGDWGDVAYAAKTSVRTIVQPKPLTIAGVFDTLNIIASVKGKGTVNEKCKHVQRLLLAAKDIEARYIVRTCVGNLRIGAVGTTVLVSFAHACVLSLTPPQQSSASPSLHGALMETWHEKESERTTLIRCDGDSVETLVQKMKHAEALLKECYAQCPDWDVILPWILKCGDISRIFEQCGLTVGVPLRPMLGQITKTMSHVFNKLQTRAFVCEFKYDGQRAQIHMDVGGNIRIFSRHLEDMTDKYPDIVSCLPHIKKYQTTSFIMDAEIVAINEQGKILPFQILSNRERKNVALEKIKINVCILAFDLMYLNDKSLLRLSFRERRVLLKQHFEPVENKFNFVNSIQASGTDLEEQERVQGFFEKSINQGCEGIMVKVLDHPNNTSTIPTVGARSQDLLATYEPDKRLESWLKVKKDYLEGNGDSLDLVPIGAWHGSGRKAGWYSPILLACYNPDNDTFESVCKCMSGFTDKFYKEMKQFYTDEGEMRRILDHPRRDYVTDLQPDVWFDATEVWEIKGADITISPLHKGAIGRIDENKGLSLRFPRYLRTRNDKSIYNATTGDTLAAMYSNQKNLQLNEGE</sequence>
<dbReference type="InterPro" id="IPR000977">
    <property type="entry name" value="DNA_ligase_ATP-dep"/>
</dbReference>
<dbReference type="GO" id="GO:0006281">
    <property type="term" value="P:DNA repair"/>
    <property type="evidence" value="ECO:0007669"/>
    <property type="project" value="UniProtKB-KW"/>
</dbReference>
<dbReference type="InterPro" id="IPR012310">
    <property type="entry name" value="DNA_ligase_ATP-dep_cent"/>
</dbReference>
<proteinExistence type="inferred from homology"/>
<dbReference type="FunFam" id="2.40.50.140:FF:000062">
    <property type="entry name" value="DNA ligase"/>
    <property type="match status" value="1"/>
</dbReference>
<dbReference type="EMBL" id="JAIXMP010000009">
    <property type="protein sequence ID" value="KAI9267959.1"/>
    <property type="molecule type" value="Genomic_DNA"/>
</dbReference>
<dbReference type="InterPro" id="IPR016059">
    <property type="entry name" value="DNA_ligase_ATP-dep_CS"/>
</dbReference>
<keyword evidence="9" id="KW-0233">DNA recombination</keyword>
<evidence type="ECO:0000256" key="9">
    <source>
        <dbReference type="RuleBase" id="RU000617"/>
    </source>
</evidence>
<dbReference type="PANTHER" id="PTHR45674:SF9">
    <property type="entry name" value="DNA LIGASE 3"/>
    <property type="match status" value="1"/>
</dbReference>
<reference evidence="13" key="2">
    <citation type="submission" date="2023-02" db="EMBL/GenBank/DDBJ databases">
        <authorList>
            <consortium name="DOE Joint Genome Institute"/>
            <person name="Mondo S.J."/>
            <person name="Chang Y."/>
            <person name="Wang Y."/>
            <person name="Ahrendt S."/>
            <person name="Andreopoulos W."/>
            <person name="Barry K."/>
            <person name="Beard J."/>
            <person name="Benny G.L."/>
            <person name="Blankenship S."/>
            <person name="Bonito G."/>
            <person name="Cuomo C."/>
            <person name="Desiro A."/>
            <person name="Gervers K.A."/>
            <person name="Hundley H."/>
            <person name="Kuo A."/>
            <person name="LaButti K."/>
            <person name="Lang B.F."/>
            <person name="Lipzen A."/>
            <person name="O'Donnell K."/>
            <person name="Pangilinan J."/>
            <person name="Reynolds N."/>
            <person name="Sandor L."/>
            <person name="Smith M.W."/>
            <person name="Tsang A."/>
            <person name="Grigoriev I.V."/>
            <person name="Stajich J.E."/>
            <person name="Spatafora J.W."/>
        </authorList>
    </citation>
    <scope>NUCLEOTIDE SEQUENCE</scope>
    <source>
        <strain evidence="13">RSA 2281</strain>
    </source>
</reference>
<evidence type="ECO:0000256" key="3">
    <source>
        <dbReference type="ARBA" id="ARBA00022598"/>
    </source>
</evidence>
<evidence type="ECO:0000256" key="10">
    <source>
        <dbReference type="RuleBase" id="RU004196"/>
    </source>
</evidence>
<dbReference type="InterPro" id="IPR036599">
    <property type="entry name" value="DNA_ligase_N_sf"/>
</dbReference>
<dbReference type="PROSITE" id="PS00697">
    <property type="entry name" value="DNA_LIGASE_A1"/>
    <property type="match status" value="1"/>
</dbReference>
<dbReference type="AlphaFoldDB" id="A0AAD5K3E1"/>
<feature type="compositionally biased region" description="Low complexity" evidence="11">
    <location>
        <begin position="57"/>
        <end position="70"/>
    </location>
</feature>
<dbReference type="GO" id="GO:0071897">
    <property type="term" value="P:DNA biosynthetic process"/>
    <property type="evidence" value="ECO:0007669"/>
    <property type="project" value="InterPro"/>
</dbReference>
<dbReference type="Proteomes" id="UP001209540">
    <property type="component" value="Unassembled WGS sequence"/>
</dbReference>
<dbReference type="Pfam" id="PF04679">
    <property type="entry name" value="DNA_ligase_A_C"/>
    <property type="match status" value="1"/>
</dbReference>
<organism evidence="13 14">
    <name type="scientific">Phascolomyces articulosus</name>
    <dbReference type="NCBI Taxonomy" id="60185"/>
    <lineage>
        <taxon>Eukaryota</taxon>
        <taxon>Fungi</taxon>
        <taxon>Fungi incertae sedis</taxon>
        <taxon>Mucoromycota</taxon>
        <taxon>Mucoromycotina</taxon>
        <taxon>Mucoromycetes</taxon>
        <taxon>Mucorales</taxon>
        <taxon>Lichtheimiaceae</taxon>
        <taxon>Phascolomyces</taxon>
    </lineage>
</organism>
<feature type="domain" description="ATP-dependent DNA ligase family profile" evidence="12">
    <location>
        <begin position="519"/>
        <end position="677"/>
    </location>
</feature>
<accession>A0AAD5K3E1</accession>
<dbReference type="GO" id="GO:0003677">
    <property type="term" value="F:DNA binding"/>
    <property type="evidence" value="ECO:0007669"/>
    <property type="project" value="InterPro"/>
</dbReference>
<dbReference type="SUPFAM" id="SSF117018">
    <property type="entry name" value="ATP-dependent DNA ligase DNA-binding domain"/>
    <property type="match status" value="1"/>
</dbReference>
<evidence type="ECO:0000256" key="6">
    <source>
        <dbReference type="ARBA" id="ARBA00022840"/>
    </source>
</evidence>
<dbReference type="SUPFAM" id="SSF50249">
    <property type="entry name" value="Nucleic acid-binding proteins"/>
    <property type="match status" value="1"/>
</dbReference>
<evidence type="ECO:0000256" key="5">
    <source>
        <dbReference type="ARBA" id="ARBA00022741"/>
    </source>
</evidence>
<evidence type="ECO:0000256" key="2">
    <source>
        <dbReference type="ARBA" id="ARBA00007572"/>
    </source>
</evidence>
<dbReference type="FunFam" id="3.30.470.30:FF:000002">
    <property type="entry name" value="DNA ligase"/>
    <property type="match status" value="1"/>
</dbReference>
<evidence type="ECO:0000313" key="14">
    <source>
        <dbReference type="Proteomes" id="UP001209540"/>
    </source>
</evidence>
<reference evidence="13" key="1">
    <citation type="journal article" date="2022" name="IScience">
        <title>Evolution of zygomycete secretomes and the origins of terrestrial fungal ecologies.</title>
        <authorList>
            <person name="Chang Y."/>
            <person name="Wang Y."/>
            <person name="Mondo S."/>
            <person name="Ahrendt S."/>
            <person name="Andreopoulos W."/>
            <person name="Barry K."/>
            <person name="Beard J."/>
            <person name="Benny G.L."/>
            <person name="Blankenship S."/>
            <person name="Bonito G."/>
            <person name="Cuomo C."/>
            <person name="Desiro A."/>
            <person name="Gervers K.A."/>
            <person name="Hundley H."/>
            <person name="Kuo A."/>
            <person name="LaButti K."/>
            <person name="Lang B.F."/>
            <person name="Lipzen A."/>
            <person name="O'Donnell K."/>
            <person name="Pangilinan J."/>
            <person name="Reynolds N."/>
            <person name="Sandor L."/>
            <person name="Smith M.E."/>
            <person name="Tsang A."/>
            <person name="Grigoriev I.V."/>
            <person name="Stajich J.E."/>
            <person name="Spatafora J.W."/>
        </authorList>
    </citation>
    <scope>NUCLEOTIDE SEQUENCE</scope>
    <source>
        <strain evidence="13">RSA 2281</strain>
    </source>
</reference>
<dbReference type="GO" id="GO:0006273">
    <property type="term" value="P:lagging strand elongation"/>
    <property type="evidence" value="ECO:0007669"/>
    <property type="project" value="TreeGrafter"/>
</dbReference>
<dbReference type="CDD" id="cd07900">
    <property type="entry name" value="Adenylation_DNA_ligase_I_Euk"/>
    <property type="match status" value="1"/>
</dbReference>
<feature type="region of interest" description="Disordered" evidence="11">
    <location>
        <begin position="1"/>
        <end position="75"/>
    </location>
</feature>
<name>A0AAD5K3E1_9FUNG</name>
<evidence type="ECO:0000256" key="7">
    <source>
        <dbReference type="ARBA" id="ARBA00023242"/>
    </source>
</evidence>
<evidence type="ECO:0000256" key="1">
    <source>
        <dbReference type="ARBA" id="ARBA00004123"/>
    </source>
</evidence>
<dbReference type="SUPFAM" id="SSF56091">
    <property type="entry name" value="DNA ligase/mRNA capping enzyme, catalytic domain"/>
    <property type="match status" value="1"/>
</dbReference>
<keyword evidence="3 9" id="KW-0436">Ligase</keyword>
<comment type="similarity">
    <text evidence="2 10">Belongs to the ATP-dependent DNA ligase family.</text>
</comment>
<keyword evidence="9" id="KW-0227">DNA damage</keyword>
<evidence type="ECO:0000256" key="8">
    <source>
        <dbReference type="ARBA" id="ARBA00034003"/>
    </source>
</evidence>
<dbReference type="GO" id="GO:0003910">
    <property type="term" value="F:DNA ligase (ATP) activity"/>
    <property type="evidence" value="ECO:0007669"/>
    <property type="project" value="UniProtKB-EC"/>
</dbReference>
<comment type="catalytic activity">
    <reaction evidence="8 9">
        <text>ATP + (deoxyribonucleotide)n-3'-hydroxyl + 5'-phospho-(deoxyribonucleotide)m = (deoxyribonucleotide)n+m + AMP + diphosphate.</text>
        <dbReference type="EC" id="6.5.1.1"/>
    </reaction>
</comment>
<dbReference type="PROSITE" id="PS50160">
    <property type="entry name" value="DNA_LIGASE_A3"/>
    <property type="match status" value="1"/>
</dbReference>
<dbReference type="Pfam" id="PF04675">
    <property type="entry name" value="DNA_ligase_A_N"/>
    <property type="match status" value="1"/>
</dbReference>
<dbReference type="InterPro" id="IPR012308">
    <property type="entry name" value="DNA_ligase_ATP-dep_N"/>
</dbReference>
<evidence type="ECO:0000259" key="12">
    <source>
        <dbReference type="PROSITE" id="PS50160"/>
    </source>
</evidence>
<comment type="caution">
    <text evidence="13">The sequence shown here is derived from an EMBL/GenBank/DDBJ whole genome shotgun (WGS) entry which is preliminary data.</text>
</comment>
<dbReference type="EC" id="6.5.1.1" evidence="9"/>